<keyword evidence="5" id="KW-0378">Hydrolase</keyword>
<dbReference type="PANTHER" id="PTHR10625">
    <property type="entry name" value="HISTONE DEACETYLASE HDAC1-RELATED"/>
    <property type="match status" value="1"/>
</dbReference>
<feature type="region of interest" description="Disordered" evidence="10">
    <location>
        <begin position="1"/>
        <end position="32"/>
    </location>
</feature>
<dbReference type="AlphaFoldDB" id="A0A9P6TF60"/>
<dbReference type="InterPro" id="IPR037138">
    <property type="entry name" value="His_deacetylse_dom_sf"/>
</dbReference>
<keyword evidence="6" id="KW-0156">Chromatin regulator</keyword>
<comment type="caution">
    <text evidence="13">The sequence shown here is derived from an EMBL/GenBank/DDBJ whole genome shotgun (WGS) entry which is preliminary data.</text>
</comment>
<sequence>MPSHSDRSLNKSINGISVAKSNSFQPPATAQRLSRFGRSQLTGLPTGICHSKAMLKHWKPDVDFDHENDDDDDDEEPERPSRITRIMAQVSKEQLTPHLEHIRIRKAVKEEIMLVHSEGHWNRIKETAAMSMQDLKDRAAYYSRLSLFVNAETFDCARLSCGGVIEMCRAVVEGRIRNGFAVVRPPGHHSEPEDPSGFCIFNNAAVSAKWLRTIYPDKIRRILLIDWDRSFYHDSSVLYISIHRFLENKRTSYFYPGSDWGASSRVGEGDGRGFNVNIPWPEAGMGDEDYIYAFQRLVMPIALEFNPDFVIVSAGFDAAKNDPLGECDVSPEGFALMTHMLSSLANGNLVLALEGGYHLESTALSATECIKVLMGETPPNFNRALVASEAATETVNECLKVQAEFWKSLPRGLSTHDESTMHSLNIPISEILSMHRSYDLHHAHNLCIIPLQDTSVAAYHNRVMVSENVYECETLVLFLHDLGNIRNELSLQATTFKEEKETLLDTNNRIMNWVTQHKHGVVDVQVVYSTTSDLAAEGLAKKVEQKKAVRRLVQWLWNQFITLADCQNLVLICVGEACTTLPELLLIKAIRDKLKASVYIPNINQIPPVKLNSDNDWYHSISMAVLPQGHRACVPHTTAPDILLHGCKQVSEHKQPSRILKHEWHQIAKFILSTVPPSSLSDTPNGQLTATGMNIDEPAGGTDRSRVIIENSIPF</sequence>
<feature type="region of interest" description="Disordered" evidence="10">
    <location>
        <begin position="63"/>
        <end position="82"/>
    </location>
</feature>
<keyword evidence="4" id="KW-0678">Repressor</keyword>
<dbReference type="InterPro" id="IPR023801">
    <property type="entry name" value="His_deacetylse_dom"/>
</dbReference>
<evidence type="ECO:0000313" key="13">
    <source>
        <dbReference type="EMBL" id="KAG0150306.1"/>
    </source>
</evidence>
<evidence type="ECO:0000256" key="1">
    <source>
        <dbReference type="ARBA" id="ARBA00004123"/>
    </source>
</evidence>
<keyword evidence="8" id="KW-0804">Transcription</keyword>
<name>A0A9P6TF60_9BASI</name>
<dbReference type="InterPro" id="IPR023696">
    <property type="entry name" value="Ureohydrolase_dom_sf"/>
</dbReference>
<evidence type="ECO:0000256" key="2">
    <source>
        <dbReference type="ARBA" id="ARBA00007738"/>
    </source>
</evidence>
<dbReference type="InterPro" id="IPR019154">
    <property type="entry name" value="Arb2-like_domain"/>
</dbReference>
<proteinExistence type="inferred from homology"/>
<feature type="compositionally biased region" description="Polar residues" evidence="10">
    <location>
        <begin position="10"/>
        <end position="32"/>
    </location>
</feature>
<dbReference type="Gene3D" id="3.40.800.20">
    <property type="entry name" value="Histone deacetylase domain"/>
    <property type="match status" value="1"/>
</dbReference>
<accession>A0A9P6TF60</accession>
<organism evidence="13 14">
    <name type="scientific">Cronartium quercuum f. sp. fusiforme G11</name>
    <dbReference type="NCBI Taxonomy" id="708437"/>
    <lineage>
        <taxon>Eukaryota</taxon>
        <taxon>Fungi</taxon>
        <taxon>Dikarya</taxon>
        <taxon>Basidiomycota</taxon>
        <taxon>Pucciniomycotina</taxon>
        <taxon>Pucciniomycetes</taxon>
        <taxon>Pucciniales</taxon>
        <taxon>Coleosporiaceae</taxon>
        <taxon>Cronartium</taxon>
    </lineage>
</organism>
<comment type="subcellular location">
    <subcellularLocation>
        <location evidence="1">Nucleus</location>
    </subcellularLocation>
</comment>
<evidence type="ECO:0000256" key="5">
    <source>
        <dbReference type="ARBA" id="ARBA00022801"/>
    </source>
</evidence>
<feature type="compositionally biased region" description="Acidic residues" evidence="10">
    <location>
        <begin position="66"/>
        <end position="77"/>
    </location>
</feature>
<dbReference type="InterPro" id="IPR000286">
    <property type="entry name" value="HDACs"/>
</dbReference>
<evidence type="ECO:0000259" key="11">
    <source>
        <dbReference type="Pfam" id="PF00850"/>
    </source>
</evidence>
<dbReference type="EMBL" id="MU167220">
    <property type="protein sequence ID" value="KAG0150306.1"/>
    <property type="molecule type" value="Genomic_DNA"/>
</dbReference>
<dbReference type="OrthoDB" id="424012at2759"/>
<dbReference type="GO" id="GO:0040029">
    <property type="term" value="P:epigenetic regulation of gene expression"/>
    <property type="evidence" value="ECO:0007669"/>
    <property type="project" value="TreeGrafter"/>
</dbReference>
<feature type="domain" description="Arb2-like" evidence="12">
    <location>
        <begin position="429"/>
        <end position="674"/>
    </location>
</feature>
<reference evidence="13" key="1">
    <citation type="submission" date="2013-11" db="EMBL/GenBank/DDBJ databases">
        <title>Genome sequence of the fusiform rust pathogen reveals effectors for host alternation and coevolution with pine.</title>
        <authorList>
            <consortium name="DOE Joint Genome Institute"/>
            <person name="Smith K."/>
            <person name="Pendleton A."/>
            <person name="Kubisiak T."/>
            <person name="Anderson C."/>
            <person name="Salamov A."/>
            <person name="Aerts A."/>
            <person name="Riley R."/>
            <person name="Clum A."/>
            <person name="Lindquist E."/>
            <person name="Ence D."/>
            <person name="Campbell M."/>
            <person name="Kronenberg Z."/>
            <person name="Feau N."/>
            <person name="Dhillon B."/>
            <person name="Hamelin R."/>
            <person name="Burleigh J."/>
            <person name="Smith J."/>
            <person name="Yandell M."/>
            <person name="Nelson C."/>
            <person name="Grigoriev I."/>
            <person name="Davis J."/>
        </authorList>
    </citation>
    <scope>NUCLEOTIDE SEQUENCE</scope>
    <source>
        <strain evidence="13">G11</strain>
    </source>
</reference>
<gene>
    <name evidence="13" type="ORF">CROQUDRAFT_668620</name>
</gene>
<evidence type="ECO:0000259" key="12">
    <source>
        <dbReference type="Pfam" id="PF09757"/>
    </source>
</evidence>
<dbReference type="GO" id="GO:0141221">
    <property type="term" value="F:histone deacetylase activity, hydrolytic mechanism"/>
    <property type="evidence" value="ECO:0007669"/>
    <property type="project" value="UniProtKB-EC"/>
</dbReference>
<evidence type="ECO:0000256" key="9">
    <source>
        <dbReference type="ARBA" id="ARBA00023242"/>
    </source>
</evidence>
<protein>
    <recommendedName>
        <fullName evidence="3">histone deacetylase</fullName>
        <ecNumber evidence="3">3.5.1.98</ecNumber>
    </recommendedName>
</protein>
<keyword evidence="7" id="KW-0805">Transcription regulation</keyword>
<dbReference type="SUPFAM" id="SSF52768">
    <property type="entry name" value="Arginase/deacetylase"/>
    <property type="match status" value="1"/>
</dbReference>
<evidence type="ECO:0000256" key="7">
    <source>
        <dbReference type="ARBA" id="ARBA00023015"/>
    </source>
</evidence>
<keyword evidence="9" id="KW-0539">Nucleus</keyword>
<evidence type="ECO:0000256" key="3">
    <source>
        <dbReference type="ARBA" id="ARBA00012111"/>
    </source>
</evidence>
<evidence type="ECO:0000256" key="4">
    <source>
        <dbReference type="ARBA" id="ARBA00022491"/>
    </source>
</evidence>
<keyword evidence="14" id="KW-1185">Reference proteome</keyword>
<evidence type="ECO:0000256" key="8">
    <source>
        <dbReference type="ARBA" id="ARBA00023163"/>
    </source>
</evidence>
<dbReference type="Pfam" id="PF09757">
    <property type="entry name" value="Arb2-like"/>
    <property type="match status" value="1"/>
</dbReference>
<comment type="similarity">
    <text evidence="2">Belongs to the histone deacetylase family. HD type 2 subfamily.</text>
</comment>
<feature type="domain" description="Histone deacetylase" evidence="11">
    <location>
        <begin position="77"/>
        <end position="372"/>
    </location>
</feature>
<dbReference type="Pfam" id="PF00850">
    <property type="entry name" value="Hist_deacetyl"/>
    <property type="match status" value="1"/>
</dbReference>
<dbReference type="PRINTS" id="PR01270">
    <property type="entry name" value="HDASUPER"/>
</dbReference>
<evidence type="ECO:0000256" key="6">
    <source>
        <dbReference type="ARBA" id="ARBA00022853"/>
    </source>
</evidence>
<dbReference type="Proteomes" id="UP000886653">
    <property type="component" value="Unassembled WGS sequence"/>
</dbReference>
<dbReference type="EC" id="3.5.1.98" evidence="3"/>
<dbReference type="GO" id="GO:0000118">
    <property type="term" value="C:histone deacetylase complex"/>
    <property type="evidence" value="ECO:0007669"/>
    <property type="project" value="TreeGrafter"/>
</dbReference>
<evidence type="ECO:0000313" key="14">
    <source>
        <dbReference type="Proteomes" id="UP000886653"/>
    </source>
</evidence>
<dbReference type="PANTHER" id="PTHR10625:SF5">
    <property type="entry name" value="HISTONE DEACETYLASE"/>
    <property type="match status" value="1"/>
</dbReference>
<evidence type="ECO:0000256" key="10">
    <source>
        <dbReference type="SAM" id="MobiDB-lite"/>
    </source>
</evidence>